<evidence type="ECO:0008006" key="3">
    <source>
        <dbReference type="Google" id="ProtNLM"/>
    </source>
</evidence>
<sequence length="164" mass="18227">MFKFPLPRTTISSPKPFVRLPTATTTATNSIQGLHSILNSYKYVAAMSTLPQKSEWLCILPDQADGGLERRLKVRAEHLEGIKRNQEAGFANFGGVFLNEPAKEGETPSFKGSIIVATGVSKEDVLEVLKQDVYSKNDVWDWEKVVLLLSPYLQIAWANTTTSQ</sequence>
<dbReference type="PANTHER" id="PTHR33606:SF3">
    <property type="entry name" value="PROTEIN YCII"/>
    <property type="match status" value="1"/>
</dbReference>
<dbReference type="InterPro" id="IPR011008">
    <property type="entry name" value="Dimeric_a/b-barrel"/>
</dbReference>
<evidence type="ECO:0000313" key="2">
    <source>
        <dbReference type="Proteomes" id="UP001412239"/>
    </source>
</evidence>
<dbReference type="PANTHER" id="PTHR33606">
    <property type="entry name" value="PROTEIN YCII"/>
    <property type="match status" value="1"/>
</dbReference>
<organism evidence="1 2">
    <name type="scientific">Tuber aestivum</name>
    <name type="common">summer truffle</name>
    <dbReference type="NCBI Taxonomy" id="59557"/>
    <lineage>
        <taxon>Eukaryota</taxon>
        <taxon>Fungi</taxon>
        <taxon>Dikarya</taxon>
        <taxon>Ascomycota</taxon>
        <taxon>Pezizomycotina</taxon>
        <taxon>Pezizomycetes</taxon>
        <taxon>Pezizales</taxon>
        <taxon>Tuberaceae</taxon>
        <taxon>Tuber</taxon>
    </lineage>
</organism>
<proteinExistence type="predicted"/>
<reference evidence="1" key="1">
    <citation type="submission" date="2015-10" db="EMBL/GenBank/DDBJ databases">
        <authorList>
            <person name="Regsiter A."/>
            <person name="william w."/>
        </authorList>
    </citation>
    <scope>NUCLEOTIDE SEQUENCE</scope>
    <source>
        <strain evidence="1">Montdore</strain>
    </source>
</reference>
<dbReference type="EMBL" id="LN890956">
    <property type="protein sequence ID" value="CUS14713.1"/>
    <property type="molecule type" value="Genomic_DNA"/>
</dbReference>
<dbReference type="SUPFAM" id="SSF54909">
    <property type="entry name" value="Dimeric alpha+beta barrel"/>
    <property type="match status" value="1"/>
</dbReference>
<gene>
    <name evidence="1" type="ORF">GSTUAT00001238001</name>
</gene>
<dbReference type="Proteomes" id="UP001412239">
    <property type="component" value="Unassembled WGS sequence"/>
</dbReference>
<evidence type="ECO:0000313" key="1">
    <source>
        <dbReference type="EMBL" id="CUS14713.1"/>
    </source>
</evidence>
<dbReference type="InterPro" id="IPR051807">
    <property type="entry name" value="Sec-metab_biosynth-assoc"/>
</dbReference>
<dbReference type="Gene3D" id="3.30.70.1060">
    <property type="entry name" value="Dimeric alpha+beta barrel"/>
    <property type="match status" value="1"/>
</dbReference>
<dbReference type="AlphaFoldDB" id="A0A292Q7H6"/>
<name>A0A292Q7H6_9PEZI</name>
<accession>A0A292Q7H6</accession>
<keyword evidence="2" id="KW-1185">Reference proteome</keyword>
<protein>
    <recommendedName>
        <fullName evidence="3">YCII-related domain-containing protein</fullName>
    </recommendedName>
</protein>